<evidence type="ECO:0000313" key="2">
    <source>
        <dbReference type="EMBL" id="OZI73361.1"/>
    </source>
</evidence>
<name>A0ABX4FA80_9BORD</name>
<dbReference type="Proteomes" id="UP000216524">
    <property type="component" value="Unassembled WGS sequence"/>
</dbReference>
<accession>A0ABX4FA80</accession>
<keyword evidence="3" id="KW-1185">Reference proteome</keyword>
<sequence>MKNFGDTVRSLRTAQDLGLRETATKVGISPAYLSRIERGKESPPRPEVIKELARVLAADPDVLYRLSSSTDPDVVGYLRDQREVLTLLRYLRDACFTEKDIKRLIEAAAAIKGTS</sequence>
<dbReference type="CDD" id="cd00093">
    <property type="entry name" value="HTH_XRE"/>
    <property type="match status" value="1"/>
</dbReference>
<dbReference type="SMART" id="SM00530">
    <property type="entry name" value="HTH_XRE"/>
    <property type="match status" value="1"/>
</dbReference>
<reference evidence="2 3" key="1">
    <citation type="submission" date="2017-05" db="EMBL/GenBank/DDBJ databases">
        <title>Complete and WGS of Bordetella genogroups.</title>
        <authorList>
            <person name="Spilker T."/>
            <person name="Lipuma J."/>
        </authorList>
    </citation>
    <scope>NUCLEOTIDE SEQUENCE [LARGE SCALE GENOMIC DNA]</scope>
    <source>
        <strain evidence="2 3">AU3139</strain>
    </source>
</reference>
<gene>
    <name evidence="2" type="ORF">CAL23_19550</name>
</gene>
<feature type="domain" description="HTH cro/C1-type" evidence="1">
    <location>
        <begin position="8"/>
        <end position="63"/>
    </location>
</feature>
<dbReference type="SUPFAM" id="SSF47413">
    <property type="entry name" value="lambda repressor-like DNA-binding domains"/>
    <property type="match status" value="1"/>
</dbReference>
<dbReference type="InterPro" id="IPR010982">
    <property type="entry name" value="Lambda_DNA-bd_dom_sf"/>
</dbReference>
<protein>
    <submittedName>
        <fullName evidence="2">Transcriptional regulator</fullName>
    </submittedName>
</protein>
<dbReference type="Gene3D" id="1.10.260.40">
    <property type="entry name" value="lambda repressor-like DNA-binding domains"/>
    <property type="match status" value="1"/>
</dbReference>
<dbReference type="Pfam" id="PF13560">
    <property type="entry name" value="HTH_31"/>
    <property type="match status" value="1"/>
</dbReference>
<dbReference type="RefSeq" id="WP_094830150.1">
    <property type="nucleotide sequence ID" value="NZ_NEVV01000006.1"/>
</dbReference>
<evidence type="ECO:0000313" key="3">
    <source>
        <dbReference type="Proteomes" id="UP000216524"/>
    </source>
</evidence>
<comment type="caution">
    <text evidence="2">The sequence shown here is derived from an EMBL/GenBank/DDBJ whole genome shotgun (WGS) entry which is preliminary data.</text>
</comment>
<evidence type="ECO:0000259" key="1">
    <source>
        <dbReference type="PROSITE" id="PS50943"/>
    </source>
</evidence>
<dbReference type="InterPro" id="IPR001387">
    <property type="entry name" value="Cro/C1-type_HTH"/>
</dbReference>
<organism evidence="2 3">
    <name type="scientific">Bordetella genomosp. 6</name>
    <dbReference type="NCBI Taxonomy" id="463024"/>
    <lineage>
        <taxon>Bacteria</taxon>
        <taxon>Pseudomonadati</taxon>
        <taxon>Pseudomonadota</taxon>
        <taxon>Betaproteobacteria</taxon>
        <taxon>Burkholderiales</taxon>
        <taxon>Alcaligenaceae</taxon>
        <taxon>Bordetella</taxon>
    </lineage>
</organism>
<dbReference type="EMBL" id="NEVV01000006">
    <property type="protein sequence ID" value="OZI73361.1"/>
    <property type="molecule type" value="Genomic_DNA"/>
</dbReference>
<dbReference type="PROSITE" id="PS50943">
    <property type="entry name" value="HTH_CROC1"/>
    <property type="match status" value="1"/>
</dbReference>
<proteinExistence type="predicted"/>